<reference evidence="17" key="1">
    <citation type="submission" date="2021-02" db="EMBL/GenBank/DDBJ databases">
        <authorList>
            <person name="Dougan E. K."/>
            <person name="Rhodes N."/>
            <person name="Thang M."/>
            <person name="Chan C."/>
        </authorList>
    </citation>
    <scope>NUCLEOTIDE SEQUENCE</scope>
</reference>
<organism evidence="17 18">
    <name type="scientific">Symbiodinium pilosum</name>
    <name type="common">Dinoflagellate</name>
    <dbReference type="NCBI Taxonomy" id="2952"/>
    <lineage>
        <taxon>Eukaryota</taxon>
        <taxon>Sar</taxon>
        <taxon>Alveolata</taxon>
        <taxon>Dinophyceae</taxon>
        <taxon>Suessiales</taxon>
        <taxon>Symbiodiniaceae</taxon>
        <taxon>Symbiodinium</taxon>
    </lineage>
</organism>
<dbReference type="GO" id="GO:0000428">
    <property type="term" value="C:DNA-directed RNA polymerase complex"/>
    <property type="evidence" value="ECO:0007669"/>
    <property type="project" value="UniProtKB-KW"/>
</dbReference>
<keyword evidence="9" id="KW-0347">Helicase</keyword>
<evidence type="ECO:0000259" key="16">
    <source>
        <dbReference type="PROSITE" id="PS51194"/>
    </source>
</evidence>
<feature type="compositionally biased region" description="Basic and acidic residues" evidence="14">
    <location>
        <begin position="152"/>
        <end position="168"/>
    </location>
</feature>
<dbReference type="EMBL" id="CAJNIZ010017335">
    <property type="protein sequence ID" value="CAE7397044.1"/>
    <property type="molecule type" value="Genomic_DNA"/>
</dbReference>
<dbReference type="Proteomes" id="UP000649617">
    <property type="component" value="Unassembled WGS sequence"/>
</dbReference>
<proteinExistence type="inferred from homology"/>
<dbReference type="Gene3D" id="3.40.50.300">
    <property type="entry name" value="P-loop containing nucleotide triphosphate hydrolases"/>
    <property type="match status" value="2"/>
</dbReference>
<feature type="compositionally biased region" description="Polar residues" evidence="14">
    <location>
        <begin position="236"/>
        <end position="258"/>
    </location>
</feature>
<dbReference type="InterPro" id="IPR044742">
    <property type="entry name" value="DEAD/DEAH_RhlB"/>
</dbReference>
<evidence type="ECO:0000259" key="15">
    <source>
        <dbReference type="PROSITE" id="PS51192"/>
    </source>
</evidence>
<evidence type="ECO:0000256" key="9">
    <source>
        <dbReference type="ARBA" id="ARBA00022806"/>
    </source>
</evidence>
<comment type="function">
    <text evidence="13">ATP-dependent RNA helicase required for 60S ribosomal subunit synthesis. Involved in efficient pre-rRNA processing, predominantly at site A3, which is necessary for the normal formation of 25S and 5.8S rRNAs.</text>
</comment>
<dbReference type="InterPro" id="IPR011545">
    <property type="entry name" value="DEAD/DEAH_box_helicase_dom"/>
</dbReference>
<keyword evidence="7" id="KW-0547">Nucleotide-binding</keyword>
<evidence type="ECO:0000256" key="5">
    <source>
        <dbReference type="ARBA" id="ARBA00022517"/>
    </source>
</evidence>
<feature type="domain" description="Helicase C-terminal" evidence="16">
    <location>
        <begin position="764"/>
        <end position="948"/>
    </location>
</feature>
<keyword evidence="10" id="KW-0067">ATP-binding</keyword>
<feature type="compositionally biased region" description="Basic residues" evidence="14">
    <location>
        <begin position="448"/>
        <end position="465"/>
    </location>
</feature>
<keyword evidence="12" id="KW-0539">Nucleus</keyword>
<feature type="compositionally biased region" description="Basic residues" evidence="14">
    <location>
        <begin position="416"/>
        <end position="426"/>
    </location>
</feature>
<dbReference type="SMART" id="SM00487">
    <property type="entry name" value="DEXDc"/>
    <property type="match status" value="1"/>
</dbReference>
<sequence length="1136" mass="124166">MNAPVMVTLEGETDPLLIAEKELIQRVIPFVIRRFLPDNTYEDWKARCGNVLHPWPLAMRSDESGKKELPVAAPPEAREVSLSIAVQIVLRNLIFQSMLMPVAGSCYARRRPFWKAETRRELPARRVSELKPLPCNARPARGRSPPASTRCLSKESQPKAEEANKPEESTSPLAAKQRQAMAMRKLHKTAEIYNAPVTVGHTFRRKLPLTLNHSGRPRGTSLPPVLQQETAGPESASRQNTATSQDAKALSGSRTSVLPQADPLPRSESETAKVVEEQRDTSRPGVALGATVRHDDDVPLSELFRQGWERAQQEARNAGQDQPQAGASPTATSSVNPTQPQAPSGKLPISASATVRHAEGIPLSALFRQGWEQAQQEAAKNGKTLPGASCSGNEPESLLERCLSPLELFAAMRQKYKKGKQGKPKKVLGQDHTPSNKAHRNSAGSSKAKLRKPKRPKQAKSAPKRKATELDEGDEDVGVSYPPGVSEEDVKRAEEYRKKHRIVVKGVCPPPFESFESAEGCIGVELVEAMFQLAFDAPTPVQAQAWPVAGRGQDLVAIAETGSGKTCAYLLPIMARIAKTGVKQKILQGAGKDDRPPAQPHALILAPTRELVQQICEEALNFTDGDDVRPMGIYGGVPKGPQVSELKSGIDLLVATPGRLRDFMTGDPKKGASPVVTVETVTYVVLDEADRMLDMGFEPEIRWIVAQCPPGGDCEDVLAGKARQTLFFSATWPKEVRKSALHLTRSAVQIQVGQGVGKLATNTNIKQTVSLVRDQDKLIELKRVLASHLKPGETALVFAGRKGTCDALQQELTWDPLKPDAPVCAWCRALHGDKDQAERNKALSAFRAMTETPRKGQKGVLVATDVASRGLDIPGVALVVIFDYAESSHSPQEAAESYIHRIGRTGRAGKEGRAITFFDPDKDSGASQLISLLQSTNQAVPLELQQLAANPQNKGKLSKKERRAAKKGKGRGKGKSPKKKFEKKQRRGKKGQEQKKLAVVPKRTLGRVSTLKQVSHASDGAWQGYIIVATVSFPSQTAMTLTCLEGVNSLLREAAGCVATTAWAWDLTPEDCRPENIAPLMGSNWQKNQKAQEVSDEAKESDPESMVEVIYDPDWDVYYDPETHEYFELIEEELQK</sequence>
<evidence type="ECO:0000256" key="1">
    <source>
        <dbReference type="ARBA" id="ARBA00004604"/>
    </source>
</evidence>
<dbReference type="CDD" id="cd00268">
    <property type="entry name" value="DEADc"/>
    <property type="match status" value="1"/>
</dbReference>
<evidence type="ECO:0000256" key="10">
    <source>
        <dbReference type="ARBA" id="ARBA00022840"/>
    </source>
</evidence>
<comment type="caution">
    <text evidence="17">The sequence shown here is derived from an EMBL/GenBank/DDBJ whole genome shotgun (WGS) entry which is preliminary data.</text>
</comment>
<dbReference type="Gene3D" id="3.90.940.10">
    <property type="match status" value="1"/>
</dbReference>
<dbReference type="PROSITE" id="PS00039">
    <property type="entry name" value="DEAD_ATP_HELICASE"/>
    <property type="match status" value="1"/>
</dbReference>
<dbReference type="GO" id="GO:0003677">
    <property type="term" value="F:DNA binding"/>
    <property type="evidence" value="ECO:0007669"/>
    <property type="project" value="InterPro"/>
</dbReference>
<evidence type="ECO:0000313" key="18">
    <source>
        <dbReference type="Proteomes" id="UP000649617"/>
    </source>
</evidence>
<feature type="region of interest" description="Disordered" evidence="14">
    <location>
        <begin position="374"/>
        <end position="396"/>
    </location>
</feature>
<dbReference type="PROSITE" id="PS51192">
    <property type="entry name" value="HELICASE_ATP_BIND_1"/>
    <property type="match status" value="1"/>
</dbReference>
<evidence type="ECO:0000256" key="3">
    <source>
        <dbReference type="ARBA" id="ARBA00012552"/>
    </source>
</evidence>
<evidence type="ECO:0000256" key="4">
    <source>
        <dbReference type="ARBA" id="ARBA00022478"/>
    </source>
</evidence>
<keyword evidence="5" id="KW-0690">Ribosome biogenesis</keyword>
<keyword evidence="18" id="KW-1185">Reference proteome</keyword>
<dbReference type="AlphaFoldDB" id="A0A812QP72"/>
<dbReference type="PROSITE" id="PS51194">
    <property type="entry name" value="HELICASE_CTER"/>
    <property type="match status" value="1"/>
</dbReference>
<dbReference type="SMART" id="SM00490">
    <property type="entry name" value="HELICc"/>
    <property type="match status" value="1"/>
</dbReference>
<gene>
    <name evidence="17" type="ORF">SPIL2461_LOCUS9775</name>
</gene>
<dbReference type="InterPro" id="IPR014001">
    <property type="entry name" value="Helicase_ATP-bd"/>
</dbReference>
<dbReference type="Pfam" id="PF00271">
    <property type="entry name" value="Helicase_C"/>
    <property type="match status" value="1"/>
</dbReference>
<keyword evidence="4" id="KW-0240">DNA-directed RNA polymerase</keyword>
<protein>
    <recommendedName>
        <fullName evidence="3">RNA helicase</fullName>
        <ecNumber evidence="3">3.6.4.13</ecNumber>
    </recommendedName>
</protein>
<dbReference type="GO" id="GO:0005524">
    <property type="term" value="F:ATP binding"/>
    <property type="evidence" value="ECO:0007669"/>
    <property type="project" value="UniProtKB-KW"/>
</dbReference>
<evidence type="ECO:0000256" key="11">
    <source>
        <dbReference type="ARBA" id="ARBA00023163"/>
    </source>
</evidence>
<evidence type="ECO:0000313" key="17">
    <source>
        <dbReference type="EMBL" id="CAE7397044.1"/>
    </source>
</evidence>
<evidence type="ECO:0000256" key="2">
    <source>
        <dbReference type="ARBA" id="ARBA00009334"/>
    </source>
</evidence>
<feature type="region of interest" description="Disordered" evidence="14">
    <location>
        <begin position="948"/>
        <end position="997"/>
    </location>
</feature>
<dbReference type="CDD" id="cd18787">
    <property type="entry name" value="SF2_C_DEAD"/>
    <property type="match status" value="1"/>
</dbReference>
<dbReference type="GO" id="GO:0003899">
    <property type="term" value="F:DNA-directed RNA polymerase activity"/>
    <property type="evidence" value="ECO:0007669"/>
    <property type="project" value="InterPro"/>
</dbReference>
<evidence type="ECO:0000256" key="13">
    <source>
        <dbReference type="ARBA" id="ARBA00037449"/>
    </source>
</evidence>
<dbReference type="SUPFAM" id="SSF63562">
    <property type="entry name" value="RPB6/omega subunit-like"/>
    <property type="match status" value="1"/>
</dbReference>
<evidence type="ECO:0000256" key="8">
    <source>
        <dbReference type="ARBA" id="ARBA00022801"/>
    </source>
</evidence>
<comment type="similarity">
    <text evidence="2">Belongs to the DEAD box helicase family. DDX5/DBP2 subfamily.</text>
</comment>
<dbReference type="InterPro" id="IPR036161">
    <property type="entry name" value="RPB6/omega-like_sf"/>
</dbReference>
<name>A0A812QP72_SYMPI</name>
<feature type="compositionally biased region" description="Basic residues" evidence="14">
    <location>
        <begin position="956"/>
        <end position="989"/>
    </location>
</feature>
<dbReference type="Pfam" id="PF00270">
    <property type="entry name" value="DEAD"/>
    <property type="match status" value="1"/>
</dbReference>
<keyword evidence="8" id="KW-0378">Hydrolase</keyword>
<accession>A0A812QP72</accession>
<comment type="subcellular location">
    <subcellularLocation>
        <location evidence="1">Nucleus</location>
        <location evidence="1">Nucleolus</location>
    </subcellularLocation>
</comment>
<dbReference type="PANTHER" id="PTHR47958">
    <property type="entry name" value="ATP-DEPENDENT RNA HELICASE DBP3"/>
    <property type="match status" value="1"/>
</dbReference>
<evidence type="ECO:0000256" key="7">
    <source>
        <dbReference type="ARBA" id="ARBA00022741"/>
    </source>
</evidence>
<feature type="compositionally biased region" description="Basic and acidic residues" evidence="14">
    <location>
        <begin position="265"/>
        <end position="282"/>
    </location>
</feature>
<keyword evidence="11" id="KW-0804">Transcription</keyword>
<dbReference type="InterPro" id="IPR000629">
    <property type="entry name" value="RNA-helicase_DEAD-box_CS"/>
</dbReference>
<dbReference type="GO" id="GO:0016787">
    <property type="term" value="F:hydrolase activity"/>
    <property type="evidence" value="ECO:0007669"/>
    <property type="project" value="UniProtKB-KW"/>
</dbReference>
<dbReference type="OrthoDB" id="196131at2759"/>
<dbReference type="InterPro" id="IPR001650">
    <property type="entry name" value="Helicase_C-like"/>
</dbReference>
<dbReference type="EC" id="3.6.4.13" evidence="3"/>
<feature type="region of interest" description="Disordered" evidence="14">
    <location>
        <begin position="416"/>
        <end position="492"/>
    </location>
</feature>
<feature type="region of interest" description="Disordered" evidence="14">
    <location>
        <begin position="133"/>
        <end position="182"/>
    </location>
</feature>
<feature type="compositionally biased region" description="Polar residues" evidence="14">
    <location>
        <begin position="319"/>
        <end position="342"/>
    </location>
</feature>
<keyword evidence="6" id="KW-0698">rRNA processing</keyword>
<feature type="domain" description="Helicase ATP-binding" evidence="15">
    <location>
        <begin position="546"/>
        <end position="750"/>
    </location>
</feature>
<evidence type="ECO:0000256" key="12">
    <source>
        <dbReference type="ARBA" id="ARBA00023242"/>
    </source>
</evidence>
<dbReference type="GO" id="GO:0003724">
    <property type="term" value="F:RNA helicase activity"/>
    <property type="evidence" value="ECO:0007669"/>
    <property type="project" value="UniProtKB-EC"/>
</dbReference>
<dbReference type="GO" id="GO:0006351">
    <property type="term" value="P:DNA-templated transcription"/>
    <property type="evidence" value="ECO:0007669"/>
    <property type="project" value="InterPro"/>
</dbReference>
<feature type="region of interest" description="Disordered" evidence="14">
    <location>
        <begin position="210"/>
        <end position="347"/>
    </location>
</feature>
<evidence type="ECO:0000256" key="14">
    <source>
        <dbReference type="SAM" id="MobiDB-lite"/>
    </source>
</evidence>
<dbReference type="InterPro" id="IPR027417">
    <property type="entry name" value="P-loop_NTPase"/>
</dbReference>
<evidence type="ECO:0000256" key="6">
    <source>
        <dbReference type="ARBA" id="ARBA00022552"/>
    </source>
</evidence>
<dbReference type="SUPFAM" id="SSF52540">
    <property type="entry name" value="P-loop containing nucleoside triphosphate hydrolases"/>
    <property type="match status" value="1"/>
</dbReference>